<dbReference type="PANTHER" id="PTHR33067:SF35">
    <property type="entry name" value="ASPARTIC PEPTIDASE DDI1-TYPE DOMAIN-CONTAINING PROTEIN"/>
    <property type="match status" value="1"/>
</dbReference>
<evidence type="ECO:0000256" key="1">
    <source>
        <dbReference type="SAM" id="MobiDB-lite"/>
    </source>
</evidence>
<reference evidence="2" key="1">
    <citation type="journal article" date="2019" name="Sci. Rep.">
        <title>Draft genome of Tanacetum cinerariifolium, the natural source of mosquito coil.</title>
        <authorList>
            <person name="Yamashiro T."/>
            <person name="Shiraishi A."/>
            <person name="Satake H."/>
            <person name="Nakayama K."/>
        </authorList>
    </citation>
    <scope>NUCLEOTIDE SEQUENCE</scope>
</reference>
<dbReference type="InterPro" id="IPR021109">
    <property type="entry name" value="Peptidase_aspartic_dom_sf"/>
</dbReference>
<dbReference type="AlphaFoldDB" id="A0A699L4S2"/>
<comment type="caution">
    <text evidence="2">The sequence shown here is derived from an EMBL/GenBank/DDBJ whole genome shotgun (WGS) entry which is preliminary data.</text>
</comment>
<accession>A0A699L4S2</accession>
<proteinExistence type="predicted"/>
<dbReference type="Gene3D" id="2.40.70.10">
    <property type="entry name" value="Acid Proteases"/>
    <property type="match status" value="1"/>
</dbReference>
<feature type="compositionally biased region" description="Low complexity" evidence="1">
    <location>
        <begin position="63"/>
        <end position="73"/>
    </location>
</feature>
<protein>
    <recommendedName>
        <fullName evidence="3">Reverse transcriptase domain-containing protein</fullName>
    </recommendedName>
</protein>
<feature type="region of interest" description="Disordered" evidence="1">
    <location>
        <begin position="53"/>
        <end position="84"/>
    </location>
</feature>
<sequence length="100" mass="11192">SVNFVVLEMDEEELVPIILGRPFLATACVIIDIYEGKLSLRVENETVTFNIGKSMRSRRNSKKQPSQSSSVKNARLSSKGACPKKRKTMGVSYYHVLSDL</sequence>
<dbReference type="EMBL" id="BKCJ010581238">
    <property type="protein sequence ID" value="GFB23238.1"/>
    <property type="molecule type" value="Genomic_DNA"/>
</dbReference>
<evidence type="ECO:0000313" key="2">
    <source>
        <dbReference type="EMBL" id="GFB23238.1"/>
    </source>
</evidence>
<dbReference type="PANTHER" id="PTHR33067">
    <property type="entry name" value="RNA-DIRECTED DNA POLYMERASE-RELATED"/>
    <property type="match status" value="1"/>
</dbReference>
<feature type="non-terminal residue" evidence="2">
    <location>
        <position position="1"/>
    </location>
</feature>
<evidence type="ECO:0008006" key="3">
    <source>
        <dbReference type="Google" id="ProtNLM"/>
    </source>
</evidence>
<organism evidence="2">
    <name type="scientific">Tanacetum cinerariifolium</name>
    <name type="common">Dalmatian daisy</name>
    <name type="synonym">Chrysanthemum cinerariifolium</name>
    <dbReference type="NCBI Taxonomy" id="118510"/>
    <lineage>
        <taxon>Eukaryota</taxon>
        <taxon>Viridiplantae</taxon>
        <taxon>Streptophyta</taxon>
        <taxon>Embryophyta</taxon>
        <taxon>Tracheophyta</taxon>
        <taxon>Spermatophyta</taxon>
        <taxon>Magnoliopsida</taxon>
        <taxon>eudicotyledons</taxon>
        <taxon>Gunneridae</taxon>
        <taxon>Pentapetalae</taxon>
        <taxon>asterids</taxon>
        <taxon>campanulids</taxon>
        <taxon>Asterales</taxon>
        <taxon>Asteraceae</taxon>
        <taxon>Asteroideae</taxon>
        <taxon>Anthemideae</taxon>
        <taxon>Anthemidinae</taxon>
        <taxon>Tanacetum</taxon>
    </lineage>
</organism>
<name>A0A699L4S2_TANCI</name>
<gene>
    <name evidence="2" type="ORF">Tci_695209</name>
</gene>